<dbReference type="AlphaFoldDB" id="A0A1M6VVU4"/>
<evidence type="ECO:0000313" key="1">
    <source>
        <dbReference type="EMBL" id="SHK85672.1"/>
    </source>
</evidence>
<accession>A0A1M6VVU4</accession>
<dbReference type="RefSeq" id="WP_072916711.1">
    <property type="nucleotide sequence ID" value="NZ_FRAR01000026.1"/>
</dbReference>
<name>A0A1M6VVU4_9FIRM</name>
<sequence>MDDKEQLYVDLMMDQMPGDCNANVLISSGYLTEKLQHTPKALDFIKTFLDSKKDAVLQSISDLGPDSRKSAIMQRAGIRQMGVLADVVNILVKEGKVRKEAGKFYIID</sequence>
<dbReference type="Proteomes" id="UP000183997">
    <property type="component" value="Unassembled WGS sequence"/>
</dbReference>
<keyword evidence="2" id="KW-1185">Reference proteome</keyword>
<protein>
    <submittedName>
        <fullName evidence="1">Uncharacterized protein</fullName>
    </submittedName>
</protein>
<proteinExistence type="predicted"/>
<evidence type="ECO:0000313" key="2">
    <source>
        <dbReference type="Proteomes" id="UP000183997"/>
    </source>
</evidence>
<gene>
    <name evidence="1" type="ORF">SAMN02745123_03388</name>
</gene>
<dbReference type="OrthoDB" id="1786934at2"/>
<reference evidence="2" key="1">
    <citation type="submission" date="2016-11" db="EMBL/GenBank/DDBJ databases">
        <authorList>
            <person name="Varghese N."/>
            <person name="Submissions S."/>
        </authorList>
    </citation>
    <scope>NUCLEOTIDE SEQUENCE [LARGE SCALE GENOMIC DNA]</scope>
    <source>
        <strain evidence="2">DSM 10349</strain>
    </source>
</reference>
<dbReference type="EMBL" id="FRAR01000026">
    <property type="protein sequence ID" value="SHK85672.1"/>
    <property type="molecule type" value="Genomic_DNA"/>
</dbReference>
<organism evidence="1 2">
    <name type="scientific">Desulforamulus aeronauticus DSM 10349</name>
    <dbReference type="NCBI Taxonomy" id="1121421"/>
    <lineage>
        <taxon>Bacteria</taxon>
        <taxon>Bacillati</taxon>
        <taxon>Bacillota</taxon>
        <taxon>Clostridia</taxon>
        <taxon>Eubacteriales</taxon>
        <taxon>Peptococcaceae</taxon>
        <taxon>Desulforamulus</taxon>
    </lineage>
</organism>